<keyword evidence="10 18" id="KW-1133">Transmembrane helix</keyword>
<dbReference type="PROSITE" id="PS50110">
    <property type="entry name" value="RESPONSE_REGULATORY"/>
    <property type="match status" value="1"/>
</dbReference>
<dbReference type="PROSITE" id="PS50894">
    <property type="entry name" value="HPT"/>
    <property type="match status" value="1"/>
</dbReference>
<feature type="transmembrane region" description="Helical" evidence="18">
    <location>
        <begin position="21"/>
        <end position="46"/>
    </location>
</feature>
<dbReference type="Pfam" id="PF00072">
    <property type="entry name" value="Response_reg"/>
    <property type="match status" value="1"/>
</dbReference>
<evidence type="ECO:0000256" key="14">
    <source>
        <dbReference type="PIRSR" id="PIRSR003182-50"/>
    </source>
</evidence>
<dbReference type="Gene3D" id="3.30.450.20">
    <property type="entry name" value="PAS domain"/>
    <property type="match status" value="1"/>
</dbReference>
<keyword evidence="5 14" id="KW-0597">Phosphoprotein</keyword>
<organism evidence="24 25">
    <name type="scientific">Rheinheimera mesophila</name>
    <dbReference type="NCBI Taxonomy" id="1547515"/>
    <lineage>
        <taxon>Bacteria</taxon>
        <taxon>Pseudomonadati</taxon>
        <taxon>Pseudomonadota</taxon>
        <taxon>Gammaproteobacteria</taxon>
        <taxon>Chromatiales</taxon>
        <taxon>Chromatiaceae</taxon>
        <taxon>Rheinheimera</taxon>
    </lineage>
</organism>
<evidence type="ECO:0000259" key="20">
    <source>
        <dbReference type="PROSITE" id="PS50110"/>
    </source>
</evidence>
<comment type="caution">
    <text evidence="24">The sequence shown here is derived from an EMBL/GenBank/DDBJ whole genome shotgun (WGS) entry which is preliminary data.</text>
</comment>
<evidence type="ECO:0000256" key="12">
    <source>
        <dbReference type="ARBA" id="ARBA00023136"/>
    </source>
</evidence>
<dbReference type="PROSITE" id="PS50113">
    <property type="entry name" value="PAC"/>
    <property type="match status" value="1"/>
</dbReference>
<dbReference type="PRINTS" id="PR00344">
    <property type="entry name" value="BCTRLSENSOR"/>
</dbReference>
<sequence length="761" mass="85909">MQQNVHPIVRRLAGFLKQWGWLQCFCLCFILLQALTGVITGLYSLLLHDMVLWSMVLGALLFSASATPAFLLTGFYLVRHLDEALFYLQDSIRQEKLLNQNMQETIRQLNFEIEERKKAFQAKRRAVDELRREITERRKTQQELEEQSLLIRSIVDSSPDLFYYRDETGRFVSCNKMFEVIMGKSAKELIGHYPAELYDAESTPIAILTDQEISASRAELTLDVDYQTPDGRMLWFEMRKVPFFDKQGRYIGLLGFGRDITSRKLAEQALEKAYQDKGKFIATLSHELRTPLNGIVGLTRRLLESPLSAEQRSWSNTIFSSAETLGNIFNDIIDLDKIDRQDLDIVYQSVQLCEFVHDICNFAHLICQQKGLSFIEPEAVPNQLYVRLDPTRVRQVLWNLINNAVKFTARGSVQLAVCLNTDDPAELCFSVTDTGIGIVESEQRRIFDMYYKSSDGRRLSIVGSGIGLSVSRALVEAMSGQIRLESTVGKGSTFIVSLPAELTSAPVAVPQAQYPALTILLVEDVPLNAEIATNLLEQRGHQVILAETGEDALALLETEDDIDLVLLDMQLPDMSGDQVARFIRAEPSLARLPVVVLSANVRKAEQQLSDVRVDGALAKPINTTKLDQILHQLFGAPAPREITAEKAQDQQILDQQTLDDYLQSLGKTTMLRSVQLFVQLLPGYINRMMETAVQQDVNEFQEAAHKLKGAAASVGLLWVQHQAKLMEQATELQGMEKQLINFHITIERHLAALEEYIEAWV</sequence>
<feature type="modified residue" description="Phosphohistidine; by autocatalysis" evidence="14">
    <location>
        <position position="286"/>
    </location>
</feature>
<evidence type="ECO:0000313" key="25">
    <source>
        <dbReference type="Proteomes" id="UP000276260"/>
    </source>
</evidence>
<keyword evidence="3 13" id="KW-1003">Cell membrane</keyword>
<dbReference type="Pfam" id="PF00512">
    <property type="entry name" value="HisKA"/>
    <property type="match status" value="1"/>
</dbReference>
<evidence type="ECO:0000256" key="9">
    <source>
        <dbReference type="ARBA" id="ARBA00022840"/>
    </source>
</evidence>
<dbReference type="PROSITE" id="PS50109">
    <property type="entry name" value="HIS_KIN"/>
    <property type="match status" value="1"/>
</dbReference>
<keyword evidence="12 13" id="KW-0472">Membrane</keyword>
<protein>
    <recommendedName>
        <fullName evidence="13">Aerobic respiration control sensor protein</fullName>
        <ecNumber evidence="13">2.7.13.3</ecNumber>
    </recommendedName>
</protein>
<keyword evidence="13" id="KW-0547">Nucleotide-binding</keyword>
<evidence type="ECO:0000256" key="10">
    <source>
        <dbReference type="ARBA" id="ARBA00022989"/>
    </source>
</evidence>
<feature type="modified residue" description="4-aspartylphosphate" evidence="14 16">
    <location>
        <position position="568"/>
    </location>
</feature>
<evidence type="ECO:0000256" key="13">
    <source>
        <dbReference type="PIRNR" id="PIRNR003182"/>
    </source>
</evidence>
<dbReference type="InterPro" id="IPR036641">
    <property type="entry name" value="HPT_dom_sf"/>
</dbReference>
<dbReference type="CDD" id="cd16922">
    <property type="entry name" value="HATPase_EvgS-ArcB-TorS-like"/>
    <property type="match status" value="1"/>
</dbReference>
<reference evidence="24 25" key="1">
    <citation type="submission" date="2018-11" db="EMBL/GenBank/DDBJ databases">
        <title>Draft genome analysis of Rheinheimera mesophila isolated from an industrial waste site.</title>
        <authorList>
            <person name="Yu Q."/>
            <person name="Qi Y."/>
            <person name="Zhang H."/>
            <person name="Lu Y."/>
            <person name="Pu J."/>
        </authorList>
    </citation>
    <scope>NUCLEOTIDE SEQUENCE [LARGE SCALE GENOMIC DNA]</scope>
    <source>
        <strain evidence="24 25">IITR13</strain>
    </source>
</reference>
<evidence type="ECO:0000256" key="7">
    <source>
        <dbReference type="ARBA" id="ARBA00022692"/>
    </source>
</evidence>
<dbReference type="InterPro" id="IPR000014">
    <property type="entry name" value="PAS"/>
</dbReference>
<feature type="domain" description="Response regulatory" evidence="20">
    <location>
        <begin position="518"/>
        <end position="634"/>
    </location>
</feature>
<dbReference type="InterPro" id="IPR036097">
    <property type="entry name" value="HisK_dim/P_sf"/>
</dbReference>
<dbReference type="GO" id="GO:0005886">
    <property type="term" value="C:plasma membrane"/>
    <property type="evidence" value="ECO:0007669"/>
    <property type="project" value="UniProtKB-SubCell"/>
</dbReference>
<dbReference type="RefSeq" id="WP_046521256.1">
    <property type="nucleotide sequence ID" value="NZ_LAVS01000091.1"/>
</dbReference>
<dbReference type="InterPro" id="IPR005467">
    <property type="entry name" value="His_kinase_dom"/>
</dbReference>
<dbReference type="InterPro" id="IPR035965">
    <property type="entry name" value="PAS-like_dom_sf"/>
</dbReference>
<feature type="domain" description="PAC" evidence="22">
    <location>
        <begin position="220"/>
        <end position="272"/>
    </location>
</feature>
<evidence type="ECO:0000313" key="24">
    <source>
        <dbReference type="EMBL" id="RRJ23393.1"/>
    </source>
</evidence>
<dbReference type="SUPFAM" id="SSF52172">
    <property type="entry name" value="CheY-like"/>
    <property type="match status" value="1"/>
</dbReference>
<keyword evidence="6 13" id="KW-0808">Transferase</keyword>
<dbReference type="InterPro" id="IPR011006">
    <property type="entry name" value="CheY-like_superfamily"/>
</dbReference>
<dbReference type="CDD" id="cd17546">
    <property type="entry name" value="REC_hyHK_CKI1_RcsC-like"/>
    <property type="match status" value="1"/>
</dbReference>
<evidence type="ECO:0000256" key="15">
    <source>
        <dbReference type="PROSITE-ProRule" id="PRU00110"/>
    </source>
</evidence>
<evidence type="ECO:0000259" key="23">
    <source>
        <dbReference type="PROSITE" id="PS50894"/>
    </source>
</evidence>
<dbReference type="SMART" id="SM00073">
    <property type="entry name" value="HPT"/>
    <property type="match status" value="1"/>
</dbReference>
<dbReference type="Gene3D" id="1.10.287.130">
    <property type="match status" value="1"/>
</dbReference>
<dbReference type="InterPro" id="IPR001789">
    <property type="entry name" value="Sig_transdc_resp-reg_receiver"/>
</dbReference>
<dbReference type="EC" id="2.7.13.3" evidence="13"/>
<dbReference type="InterPro" id="IPR001610">
    <property type="entry name" value="PAC"/>
</dbReference>
<feature type="modified residue" description="Phosphohistidine" evidence="14 15">
    <location>
        <position position="705"/>
    </location>
</feature>
<evidence type="ECO:0000256" key="5">
    <source>
        <dbReference type="ARBA" id="ARBA00022553"/>
    </source>
</evidence>
<gene>
    <name evidence="24" type="ORF">EIK76_04805</name>
</gene>
<dbReference type="SUPFAM" id="SSF47384">
    <property type="entry name" value="Homodimeric domain of signal transducing histidine kinase"/>
    <property type="match status" value="1"/>
</dbReference>
<evidence type="ECO:0000259" key="22">
    <source>
        <dbReference type="PROSITE" id="PS50113"/>
    </source>
</evidence>
<keyword evidence="17" id="KW-0175">Coiled coil</keyword>
<dbReference type="CDD" id="cd00088">
    <property type="entry name" value="HPT"/>
    <property type="match status" value="1"/>
</dbReference>
<dbReference type="SMART" id="SM00388">
    <property type="entry name" value="HisKA"/>
    <property type="match status" value="1"/>
</dbReference>
<dbReference type="SUPFAM" id="SSF55785">
    <property type="entry name" value="PYP-like sensor domain (PAS domain)"/>
    <property type="match status" value="1"/>
</dbReference>
<proteinExistence type="predicted"/>
<keyword evidence="25" id="KW-1185">Reference proteome</keyword>
<keyword evidence="7 18" id="KW-0812">Transmembrane</keyword>
<dbReference type="InterPro" id="IPR014409">
    <property type="entry name" value="Sig_transdc_His_kin_hyb_ArcB"/>
</dbReference>
<comment type="PTM">
    <text evidence="14">Activation requires a sequential transfer of a phosphate group from a His in the primary transmitter domain, to an Asp in the receiver domain and to a His in the secondary transmitter domain.</text>
</comment>
<evidence type="ECO:0000256" key="8">
    <source>
        <dbReference type="ARBA" id="ARBA00022777"/>
    </source>
</evidence>
<dbReference type="OrthoDB" id="9810730at2"/>
<dbReference type="InterPro" id="IPR004358">
    <property type="entry name" value="Sig_transdc_His_kin-like_C"/>
</dbReference>
<evidence type="ECO:0000256" key="6">
    <source>
        <dbReference type="ARBA" id="ARBA00022679"/>
    </source>
</evidence>
<keyword evidence="9 13" id="KW-0067">ATP-binding</keyword>
<dbReference type="SMART" id="SM00091">
    <property type="entry name" value="PAS"/>
    <property type="match status" value="1"/>
</dbReference>
<dbReference type="SMART" id="SM00448">
    <property type="entry name" value="REC"/>
    <property type="match status" value="1"/>
</dbReference>
<comment type="subcellular location">
    <subcellularLocation>
        <location evidence="2 13">Cell inner membrane</location>
        <topology evidence="2 13">Multi-pass membrane protein</topology>
    </subcellularLocation>
</comment>
<feature type="transmembrane region" description="Helical" evidence="18">
    <location>
        <begin position="52"/>
        <end position="78"/>
    </location>
</feature>
<accession>A0A3P3QSY8</accession>
<dbReference type="PIRSF" id="PIRSF003182">
    <property type="entry name" value="ArcB"/>
    <property type="match status" value="1"/>
</dbReference>
<evidence type="ECO:0000256" key="4">
    <source>
        <dbReference type="ARBA" id="ARBA00022519"/>
    </source>
</evidence>
<dbReference type="Pfam" id="PF01627">
    <property type="entry name" value="Hpt"/>
    <property type="match status" value="1"/>
</dbReference>
<evidence type="ECO:0000256" key="2">
    <source>
        <dbReference type="ARBA" id="ARBA00004429"/>
    </source>
</evidence>
<dbReference type="EMBL" id="RRCF01000001">
    <property type="protein sequence ID" value="RRJ23393.1"/>
    <property type="molecule type" value="Genomic_DNA"/>
</dbReference>
<dbReference type="Gene3D" id="1.20.120.160">
    <property type="entry name" value="HPT domain"/>
    <property type="match status" value="1"/>
</dbReference>
<dbReference type="InterPro" id="IPR003594">
    <property type="entry name" value="HATPase_dom"/>
</dbReference>
<dbReference type="InterPro" id="IPR013656">
    <property type="entry name" value="PAS_4"/>
</dbReference>
<name>A0A3P3QSY8_9GAMM</name>
<evidence type="ECO:0000256" key="18">
    <source>
        <dbReference type="SAM" id="Phobius"/>
    </source>
</evidence>
<dbReference type="Pfam" id="PF08448">
    <property type="entry name" value="PAS_4"/>
    <property type="match status" value="1"/>
</dbReference>
<evidence type="ECO:0000256" key="17">
    <source>
        <dbReference type="SAM" id="Coils"/>
    </source>
</evidence>
<evidence type="ECO:0000256" key="11">
    <source>
        <dbReference type="ARBA" id="ARBA00023012"/>
    </source>
</evidence>
<keyword evidence="4 13" id="KW-0997">Cell inner membrane</keyword>
<dbReference type="GO" id="GO:0000155">
    <property type="term" value="F:phosphorelay sensor kinase activity"/>
    <property type="evidence" value="ECO:0007669"/>
    <property type="project" value="UniProtKB-UniRule"/>
</dbReference>
<comment type="catalytic activity">
    <reaction evidence="1 13">
        <text>ATP + protein L-histidine = ADP + protein N-phospho-L-histidine.</text>
        <dbReference type="EC" id="2.7.13.3"/>
    </reaction>
</comment>
<keyword evidence="13" id="KW-0805">Transcription regulation</keyword>
<feature type="coiled-coil region" evidence="17">
    <location>
        <begin position="92"/>
        <end position="147"/>
    </location>
</feature>
<dbReference type="NCBIfam" id="TIGR00229">
    <property type="entry name" value="sensory_box"/>
    <property type="match status" value="1"/>
</dbReference>
<dbReference type="AlphaFoldDB" id="A0A3P3QSY8"/>
<keyword evidence="11 13" id="KW-0902">Two-component regulatory system</keyword>
<evidence type="ECO:0000256" key="16">
    <source>
        <dbReference type="PROSITE-ProRule" id="PRU00169"/>
    </source>
</evidence>
<evidence type="ECO:0000256" key="3">
    <source>
        <dbReference type="ARBA" id="ARBA00022475"/>
    </source>
</evidence>
<dbReference type="Gene3D" id="3.30.565.10">
    <property type="entry name" value="Histidine kinase-like ATPase, C-terminal domain"/>
    <property type="match status" value="1"/>
</dbReference>
<dbReference type="SUPFAM" id="SSF55874">
    <property type="entry name" value="ATPase domain of HSP90 chaperone/DNA topoisomerase II/histidine kinase"/>
    <property type="match status" value="1"/>
</dbReference>
<feature type="domain" description="HPt" evidence="23">
    <location>
        <begin position="666"/>
        <end position="760"/>
    </location>
</feature>
<dbReference type="Gene3D" id="3.40.50.2300">
    <property type="match status" value="1"/>
</dbReference>
<dbReference type="SUPFAM" id="SSF47226">
    <property type="entry name" value="Histidine-containing phosphotransfer domain, HPT domain"/>
    <property type="match status" value="1"/>
</dbReference>
<dbReference type="InterPro" id="IPR008207">
    <property type="entry name" value="Sig_transdc_His_kin_Hpt_dom"/>
</dbReference>
<evidence type="ECO:0000259" key="19">
    <source>
        <dbReference type="PROSITE" id="PS50109"/>
    </source>
</evidence>
<dbReference type="SMART" id="SM00387">
    <property type="entry name" value="HATPase_c"/>
    <property type="match status" value="1"/>
</dbReference>
<keyword evidence="13" id="KW-0804">Transcription</keyword>
<dbReference type="Proteomes" id="UP000276260">
    <property type="component" value="Unassembled WGS sequence"/>
</dbReference>
<dbReference type="PROSITE" id="PS50112">
    <property type="entry name" value="PAS"/>
    <property type="match status" value="1"/>
</dbReference>
<dbReference type="InterPro" id="IPR000700">
    <property type="entry name" value="PAS-assoc_C"/>
</dbReference>
<evidence type="ECO:0000259" key="21">
    <source>
        <dbReference type="PROSITE" id="PS50112"/>
    </source>
</evidence>
<dbReference type="CDD" id="cd00082">
    <property type="entry name" value="HisKA"/>
    <property type="match status" value="1"/>
</dbReference>
<keyword evidence="8 13" id="KW-0418">Kinase</keyword>
<dbReference type="Pfam" id="PF02518">
    <property type="entry name" value="HATPase_c"/>
    <property type="match status" value="1"/>
</dbReference>
<feature type="domain" description="PAS" evidence="21">
    <location>
        <begin position="147"/>
        <end position="191"/>
    </location>
</feature>
<dbReference type="InterPro" id="IPR003661">
    <property type="entry name" value="HisK_dim/P_dom"/>
</dbReference>
<evidence type="ECO:0000256" key="1">
    <source>
        <dbReference type="ARBA" id="ARBA00000085"/>
    </source>
</evidence>
<dbReference type="InterPro" id="IPR036890">
    <property type="entry name" value="HATPase_C_sf"/>
</dbReference>
<dbReference type="CDD" id="cd00130">
    <property type="entry name" value="PAS"/>
    <property type="match status" value="1"/>
</dbReference>
<dbReference type="GO" id="GO:0005524">
    <property type="term" value="F:ATP binding"/>
    <property type="evidence" value="ECO:0007669"/>
    <property type="project" value="UniProtKB-UniRule"/>
</dbReference>
<dbReference type="SMART" id="SM00086">
    <property type="entry name" value="PAC"/>
    <property type="match status" value="1"/>
</dbReference>
<dbReference type="PANTHER" id="PTHR43047">
    <property type="entry name" value="TWO-COMPONENT HISTIDINE PROTEIN KINASE"/>
    <property type="match status" value="1"/>
</dbReference>
<feature type="domain" description="Histidine kinase" evidence="19">
    <location>
        <begin position="283"/>
        <end position="502"/>
    </location>
</feature>